<protein>
    <submittedName>
        <fullName evidence="2">Uncharacterized protein</fullName>
    </submittedName>
</protein>
<proteinExistence type="predicted"/>
<evidence type="ECO:0000256" key="1">
    <source>
        <dbReference type="SAM" id="MobiDB-lite"/>
    </source>
</evidence>
<accession>A0A2U3L5C5</accession>
<dbReference type="AlphaFoldDB" id="A0A2U3L5C5"/>
<organism evidence="2 3">
    <name type="scientific">Candidatus Sulfotelmatobacter kueseliae</name>
    <dbReference type="NCBI Taxonomy" id="2042962"/>
    <lineage>
        <taxon>Bacteria</taxon>
        <taxon>Pseudomonadati</taxon>
        <taxon>Acidobacteriota</taxon>
        <taxon>Terriglobia</taxon>
        <taxon>Terriglobales</taxon>
        <taxon>Candidatus Korobacteraceae</taxon>
        <taxon>Candidatus Sulfotelmatobacter</taxon>
    </lineage>
</organism>
<evidence type="ECO:0000313" key="3">
    <source>
        <dbReference type="Proteomes" id="UP000238701"/>
    </source>
</evidence>
<dbReference type="Proteomes" id="UP000238701">
    <property type="component" value="Unassembled WGS sequence"/>
</dbReference>
<feature type="region of interest" description="Disordered" evidence="1">
    <location>
        <begin position="1"/>
        <end position="61"/>
    </location>
</feature>
<reference evidence="3" key="1">
    <citation type="submission" date="2018-02" db="EMBL/GenBank/DDBJ databases">
        <authorList>
            <person name="Hausmann B."/>
        </authorList>
    </citation>
    <scope>NUCLEOTIDE SEQUENCE [LARGE SCALE GENOMIC DNA]</scope>
    <source>
        <strain evidence="3">Peat soil MAG SbA1</strain>
    </source>
</reference>
<sequence>MRVGQSKPKAAGVQFERFVSGHAAQPRDPQVRLQPLGMHGQSQRLKPLASSATGGIAKAMP</sequence>
<dbReference type="EMBL" id="OMOD01000168">
    <property type="protein sequence ID" value="SPF47115.1"/>
    <property type="molecule type" value="Genomic_DNA"/>
</dbReference>
<gene>
    <name evidence="2" type="ORF">SBA1_710026</name>
</gene>
<evidence type="ECO:0000313" key="2">
    <source>
        <dbReference type="EMBL" id="SPF47115.1"/>
    </source>
</evidence>
<name>A0A2U3L5C5_9BACT</name>